<organism evidence="1 2">
    <name type="scientific">Lipomyces kononenkoae</name>
    <name type="common">Yeast</name>
    <dbReference type="NCBI Taxonomy" id="34357"/>
    <lineage>
        <taxon>Eukaryota</taxon>
        <taxon>Fungi</taxon>
        <taxon>Dikarya</taxon>
        <taxon>Ascomycota</taxon>
        <taxon>Saccharomycotina</taxon>
        <taxon>Lipomycetes</taxon>
        <taxon>Lipomycetales</taxon>
        <taxon>Lipomycetaceae</taxon>
        <taxon>Lipomyces</taxon>
    </lineage>
</organism>
<protein>
    <submittedName>
        <fullName evidence="1">Uncharacterized protein</fullName>
    </submittedName>
</protein>
<sequence length="519" mass="56460">MQVPIYSFASEAASRNGGSRESSQYYADSSQELINLDDEIGYPGNKRVMNDEVGVSVTQFGNRLRRVESGYSGDETVENNELEGLDVGVDDDGPQEHELNSESAAHGPLPKRAKVAKTTETTATEGRKNLSIVWQYFTKVEVKEKGAMVRKVRCTVCGAMFADSSTNKSGGSTGKYRQHLMSHTVKNSAASRQSVLNVGQLKGGPNKALAGPTSSDLTAIVESNIIKWMVATSKPFMEVESEYFRAIFDCIPGLGPLFKSASTATTRILELYMSQKSELKAEMAATAISVSISLDGWTSPTKSAMFAIIAHWITADWEAREAVLHIIELQGSHTGLALAEEVLRCSRFYDITNKLIAISSDNASNNAAMVDVLEESITNSSAKLDEDSDSEFSADGRLSDGEETDFSGNAPGPSTIMHDDNSLRTIIYASQTDLSADQVIQNLAMVPAQPLFRGRRSWVRCIAHSLNLVVKVVLQRLDFDVGQNIDNDDVLILKPNKIVGKIRKVAKGISNELQSVELG</sequence>
<keyword evidence="2" id="KW-1185">Reference proteome</keyword>
<evidence type="ECO:0000313" key="1">
    <source>
        <dbReference type="EMBL" id="KAK9234656.1"/>
    </source>
</evidence>
<name>A0ACC3SSP2_LIPKO</name>
<comment type="caution">
    <text evidence="1">The sequence shown here is derived from an EMBL/GenBank/DDBJ whole genome shotgun (WGS) entry which is preliminary data.</text>
</comment>
<gene>
    <name evidence="1" type="ORF">V1525DRAFT_459207</name>
</gene>
<dbReference type="EMBL" id="MU971457">
    <property type="protein sequence ID" value="KAK9234656.1"/>
    <property type="molecule type" value="Genomic_DNA"/>
</dbReference>
<evidence type="ECO:0000313" key="2">
    <source>
        <dbReference type="Proteomes" id="UP001433508"/>
    </source>
</evidence>
<proteinExistence type="predicted"/>
<reference evidence="2" key="1">
    <citation type="journal article" date="2024" name="Front. Bioeng. Biotechnol.">
        <title>Genome-scale model development and genomic sequencing of the oleaginous clade Lipomyces.</title>
        <authorList>
            <person name="Czajka J.J."/>
            <person name="Han Y."/>
            <person name="Kim J."/>
            <person name="Mondo S.J."/>
            <person name="Hofstad B.A."/>
            <person name="Robles A."/>
            <person name="Haridas S."/>
            <person name="Riley R."/>
            <person name="LaButti K."/>
            <person name="Pangilinan J."/>
            <person name="Andreopoulos W."/>
            <person name="Lipzen A."/>
            <person name="Yan J."/>
            <person name="Wang M."/>
            <person name="Ng V."/>
            <person name="Grigoriev I.V."/>
            <person name="Spatafora J.W."/>
            <person name="Magnuson J.K."/>
            <person name="Baker S.E."/>
            <person name="Pomraning K.R."/>
        </authorList>
    </citation>
    <scope>NUCLEOTIDE SEQUENCE [LARGE SCALE GENOMIC DNA]</scope>
    <source>
        <strain evidence="2">CBS 7786</strain>
    </source>
</reference>
<dbReference type="Proteomes" id="UP001433508">
    <property type="component" value="Unassembled WGS sequence"/>
</dbReference>
<accession>A0ACC3SSP2</accession>